<evidence type="ECO:0000256" key="3">
    <source>
        <dbReference type="ARBA" id="ARBA00023216"/>
    </source>
</evidence>
<comment type="similarity">
    <text evidence="1 4">Belongs to the annexin family.</text>
</comment>
<accession>A0A2K5EDA5</accession>
<dbReference type="Pfam" id="PF00191">
    <property type="entry name" value="Annexin"/>
    <property type="match status" value="2"/>
</dbReference>
<proteinExistence type="inferred from homology"/>
<reference evidence="5" key="1">
    <citation type="submission" date="2025-08" db="UniProtKB">
        <authorList>
            <consortium name="Ensembl"/>
        </authorList>
    </citation>
    <scope>IDENTIFICATION</scope>
</reference>
<keyword evidence="6" id="KW-1185">Reference proteome</keyword>
<name>A0A2K5EDA5_AOTNA</name>
<dbReference type="GO" id="GO:0097190">
    <property type="term" value="P:apoptotic signaling pathway"/>
    <property type="evidence" value="ECO:0007669"/>
    <property type="project" value="TreeGrafter"/>
</dbReference>
<dbReference type="Proteomes" id="UP000233020">
    <property type="component" value="Unplaced"/>
</dbReference>
<dbReference type="Ensembl" id="ENSANAT00000049241.1">
    <property type="protein sequence ID" value="ENSANAP00000031197.1"/>
    <property type="gene ID" value="ENSANAG00000033032.1"/>
</dbReference>
<dbReference type="PROSITE" id="PS51897">
    <property type="entry name" value="ANNEXIN_2"/>
    <property type="match status" value="2"/>
</dbReference>
<dbReference type="PRINTS" id="PR00196">
    <property type="entry name" value="ANNEXIN"/>
</dbReference>
<dbReference type="SMART" id="SM00335">
    <property type="entry name" value="ANX"/>
    <property type="match status" value="1"/>
</dbReference>
<dbReference type="GO" id="GO:0012506">
    <property type="term" value="C:vesicle membrane"/>
    <property type="evidence" value="ECO:0007669"/>
    <property type="project" value="TreeGrafter"/>
</dbReference>
<dbReference type="InterPro" id="IPR037104">
    <property type="entry name" value="Annexin_sf"/>
</dbReference>
<dbReference type="GO" id="GO:0005544">
    <property type="term" value="F:calcium-dependent phospholipid binding"/>
    <property type="evidence" value="ECO:0007669"/>
    <property type="project" value="UniProtKB-KW"/>
</dbReference>
<dbReference type="GeneTree" id="ENSGT00940000158770"/>
<keyword evidence="3 4" id="KW-0041">Annexin</keyword>
<reference evidence="5" key="2">
    <citation type="submission" date="2025-09" db="UniProtKB">
        <authorList>
            <consortium name="Ensembl"/>
        </authorList>
    </citation>
    <scope>IDENTIFICATION</scope>
</reference>
<dbReference type="PROSITE" id="PS00223">
    <property type="entry name" value="ANNEXIN_1"/>
    <property type="match status" value="1"/>
</dbReference>
<gene>
    <name evidence="5" type="primary">ANXA6</name>
</gene>
<dbReference type="AlphaFoldDB" id="A0A2K5EDA5"/>
<evidence type="ECO:0000313" key="5">
    <source>
        <dbReference type="Ensembl" id="ENSANAP00000031197.1"/>
    </source>
</evidence>
<keyword evidence="4" id="KW-0111">Calcium/phospholipid-binding</keyword>
<dbReference type="GO" id="GO:0005886">
    <property type="term" value="C:plasma membrane"/>
    <property type="evidence" value="ECO:0007669"/>
    <property type="project" value="TreeGrafter"/>
</dbReference>
<keyword evidence="2 4" id="KW-0677">Repeat</keyword>
<evidence type="ECO:0000256" key="1">
    <source>
        <dbReference type="ARBA" id="ARBA00007831"/>
    </source>
</evidence>
<organism evidence="5 6">
    <name type="scientific">Aotus nancymaae</name>
    <name type="common">Ma's night monkey</name>
    <dbReference type="NCBI Taxonomy" id="37293"/>
    <lineage>
        <taxon>Eukaryota</taxon>
        <taxon>Metazoa</taxon>
        <taxon>Chordata</taxon>
        <taxon>Craniata</taxon>
        <taxon>Vertebrata</taxon>
        <taxon>Euteleostomi</taxon>
        <taxon>Mammalia</taxon>
        <taxon>Eutheria</taxon>
        <taxon>Euarchontoglires</taxon>
        <taxon>Primates</taxon>
        <taxon>Haplorrhini</taxon>
        <taxon>Platyrrhini</taxon>
        <taxon>Aotidae</taxon>
        <taxon>Aotus</taxon>
    </lineage>
</organism>
<dbReference type="GO" id="GO:0051560">
    <property type="term" value="P:mitochondrial calcium ion homeostasis"/>
    <property type="evidence" value="ECO:0007669"/>
    <property type="project" value="TreeGrafter"/>
</dbReference>
<dbReference type="InterPro" id="IPR018252">
    <property type="entry name" value="Annexin_repeat_CS"/>
</dbReference>
<dbReference type="Gene3D" id="1.10.220.10">
    <property type="entry name" value="Annexin"/>
    <property type="match status" value="2"/>
</dbReference>
<evidence type="ECO:0000313" key="6">
    <source>
        <dbReference type="Proteomes" id="UP000233020"/>
    </source>
</evidence>
<dbReference type="GO" id="GO:0006816">
    <property type="term" value="P:calcium ion transport"/>
    <property type="evidence" value="ECO:0007669"/>
    <property type="project" value="TreeGrafter"/>
</dbReference>
<dbReference type="GO" id="GO:0001786">
    <property type="term" value="F:phosphatidylserine binding"/>
    <property type="evidence" value="ECO:0007669"/>
    <property type="project" value="TreeGrafter"/>
</dbReference>
<dbReference type="GO" id="GO:0005509">
    <property type="term" value="F:calcium ion binding"/>
    <property type="evidence" value="ECO:0007669"/>
    <property type="project" value="InterPro"/>
</dbReference>
<dbReference type="SUPFAM" id="SSF47874">
    <property type="entry name" value="Annexin"/>
    <property type="match status" value="1"/>
</dbReference>
<dbReference type="GO" id="GO:0051283">
    <property type="term" value="P:negative regulation of sequestering of calcium ion"/>
    <property type="evidence" value="ECO:0007669"/>
    <property type="project" value="TreeGrafter"/>
</dbReference>
<comment type="domain">
    <text evidence="4">A pair of annexin repeats may form one binding site for calcium and phospholipid.</text>
</comment>
<protein>
    <recommendedName>
        <fullName evidence="4">Annexin</fullName>
    </recommendedName>
</protein>
<evidence type="ECO:0000256" key="2">
    <source>
        <dbReference type="ARBA" id="ARBA00022737"/>
    </source>
</evidence>
<evidence type="ECO:0000256" key="4">
    <source>
        <dbReference type="RuleBase" id="RU003540"/>
    </source>
</evidence>
<dbReference type="GO" id="GO:0005739">
    <property type="term" value="C:mitochondrion"/>
    <property type="evidence" value="ECO:0007669"/>
    <property type="project" value="GOC"/>
</dbReference>
<sequence length="127" mass="14279">MGAKYRGSIHDFPGFDPNQDAEALYTAMKGFGSDKEAILDIITSRSNRQRQEVCQSYKSLYGKDLIDNLKYELTGKFERLIVGLMRPPAYCDAKEIKDAISGIGTDEKCLIEILASRTNETYTRQGN</sequence>
<dbReference type="PANTHER" id="PTHR10502:SF19">
    <property type="entry name" value="ANNEXIN A6"/>
    <property type="match status" value="1"/>
</dbReference>
<dbReference type="InterPro" id="IPR018502">
    <property type="entry name" value="Annexin_repeat"/>
</dbReference>
<keyword evidence="4" id="KW-0106">Calcium</keyword>
<dbReference type="GO" id="GO:0005634">
    <property type="term" value="C:nucleus"/>
    <property type="evidence" value="ECO:0007669"/>
    <property type="project" value="TreeGrafter"/>
</dbReference>
<dbReference type="InterPro" id="IPR001464">
    <property type="entry name" value="Annexin"/>
</dbReference>
<dbReference type="PANTHER" id="PTHR10502">
    <property type="entry name" value="ANNEXIN"/>
    <property type="match status" value="1"/>
</dbReference>